<evidence type="ECO:0000256" key="7">
    <source>
        <dbReference type="ARBA" id="ARBA00022989"/>
    </source>
</evidence>
<comment type="pathway">
    <text evidence="3">Porphyrin-containing compound metabolism; protoheme biosynthesis.</text>
</comment>
<dbReference type="InterPro" id="IPR005254">
    <property type="entry name" value="Heme_biosyn_assoc_TPR_pro"/>
</dbReference>
<keyword evidence="8 10" id="KW-0472">Membrane</keyword>
<evidence type="ECO:0000256" key="5">
    <source>
        <dbReference type="ARBA" id="ARBA00022519"/>
    </source>
</evidence>
<comment type="function">
    <text evidence="1">Involved in a late step of protoheme IX synthesis.</text>
</comment>
<evidence type="ECO:0000256" key="8">
    <source>
        <dbReference type="ARBA" id="ARBA00023136"/>
    </source>
</evidence>
<keyword evidence="4" id="KW-1003">Cell membrane</keyword>
<evidence type="ECO:0000313" key="12">
    <source>
        <dbReference type="EMBL" id="WMW79526.1"/>
    </source>
</evidence>
<evidence type="ECO:0000256" key="1">
    <source>
        <dbReference type="ARBA" id="ARBA00002962"/>
    </source>
</evidence>
<comment type="subcellular location">
    <subcellularLocation>
        <location evidence="2">Cell inner membrane</location>
        <topology evidence="2">Multi-pass membrane protein</topology>
    </subcellularLocation>
</comment>
<proteinExistence type="predicted"/>
<evidence type="ECO:0000259" key="11">
    <source>
        <dbReference type="Pfam" id="PF07219"/>
    </source>
</evidence>
<keyword evidence="13" id="KW-1185">Reference proteome</keyword>
<evidence type="ECO:0000256" key="4">
    <source>
        <dbReference type="ARBA" id="ARBA00022475"/>
    </source>
</evidence>
<dbReference type="InterPro" id="IPR011990">
    <property type="entry name" value="TPR-like_helical_dom_sf"/>
</dbReference>
<evidence type="ECO:0000256" key="2">
    <source>
        <dbReference type="ARBA" id="ARBA00004429"/>
    </source>
</evidence>
<dbReference type="NCBIfam" id="TIGR00540">
    <property type="entry name" value="TPR_hemY_coli"/>
    <property type="match status" value="1"/>
</dbReference>
<gene>
    <name evidence="12" type="ORF">RF679_12810</name>
</gene>
<protein>
    <submittedName>
        <fullName evidence="12">Heme biosynthesis protein HemY</fullName>
    </submittedName>
</protein>
<keyword evidence="6 10" id="KW-0812">Transmembrane</keyword>
<dbReference type="RefSeq" id="WP_309481023.1">
    <property type="nucleotide sequence ID" value="NZ_CP133720.1"/>
</dbReference>
<dbReference type="Gene3D" id="1.25.40.10">
    <property type="entry name" value="Tetratricopeptide repeat domain"/>
    <property type="match status" value="1"/>
</dbReference>
<accession>A0ABY9RHF5</accession>
<dbReference type="InterPro" id="IPR010817">
    <property type="entry name" value="HemY_N"/>
</dbReference>
<reference evidence="12" key="1">
    <citation type="submission" date="2023-09" db="EMBL/GenBank/DDBJ databases">
        <title>Undibacterium sp. 20NA77.5 isolated from freshwater.</title>
        <authorList>
            <person name="Le V."/>
            <person name="Ko S.-R."/>
            <person name="Ahn C.-Y."/>
            <person name="Oh H.-M."/>
        </authorList>
    </citation>
    <scope>NUCLEOTIDE SEQUENCE</scope>
    <source>
        <strain evidence="12">20NA77.5</strain>
    </source>
</reference>
<feature type="transmembrane region" description="Helical" evidence="10">
    <location>
        <begin position="39"/>
        <end position="59"/>
    </location>
</feature>
<feature type="domain" description="HemY N-terminal" evidence="11">
    <location>
        <begin position="26"/>
        <end position="132"/>
    </location>
</feature>
<keyword evidence="9" id="KW-0627">Porphyrin biosynthesis</keyword>
<keyword evidence="5" id="KW-0997">Cell inner membrane</keyword>
<dbReference type="Pfam" id="PF07219">
    <property type="entry name" value="HemY_N"/>
    <property type="match status" value="1"/>
</dbReference>
<organism evidence="12 13">
    <name type="scientific">Undibacterium cyanobacteriorum</name>
    <dbReference type="NCBI Taxonomy" id="3073561"/>
    <lineage>
        <taxon>Bacteria</taxon>
        <taxon>Pseudomonadati</taxon>
        <taxon>Pseudomonadota</taxon>
        <taxon>Betaproteobacteria</taxon>
        <taxon>Burkholderiales</taxon>
        <taxon>Oxalobacteraceae</taxon>
        <taxon>Undibacterium</taxon>
    </lineage>
</organism>
<evidence type="ECO:0000256" key="9">
    <source>
        <dbReference type="ARBA" id="ARBA00023244"/>
    </source>
</evidence>
<evidence type="ECO:0000256" key="6">
    <source>
        <dbReference type="ARBA" id="ARBA00022692"/>
    </source>
</evidence>
<dbReference type="Proteomes" id="UP001181355">
    <property type="component" value="Chromosome"/>
</dbReference>
<name>A0ABY9RHF5_9BURK</name>
<sequence>MRIFIRFLILFALAAGLAIGGRFNPGNVVFFYPPTRIDMSLNVFLVLMFVLFVVIYFLVRTFVATMNMPTKVAEYRQMKRERDSNKALREALKALFEGRFGHAEKSALKAVDLPENAALSALIGARAAHHMGQFERRNAWFSRIEEDQAHKTARLVTMTELYVDEHKADQALDAVRELNARGKRHIQVLRWALKANQQAKNWAEVVKLVRTLEKNHAIHPALAGRLREMAYEALLKEHGHDPESLRRVWSEVPASERKNRYIALTAASAFTKCQLSEDARSIVEASLAEEWDSRLLRVYREAAAPEGSAALRTQIENCEAWLQVHPKNAELELTLGMLCFNQKLWGKAQVHLEDALAHCTEPRTIRESNLSLARLHETIGQNEQAANYYRQCAIATTL</sequence>
<dbReference type="SUPFAM" id="SSF48452">
    <property type="entry name" value="TPR-like"/>
    <property type="match status" value="1"/>
</dbReference>
<evidence type="ECO:0000256" key="3">
    <source>
        <dbReference type="ARBA" id="ARBA00004744"/>
    </source>
</evidence>
<keyword evidence="7 10" id="KW-1133">Transmembrane helix</keyword>
<evidence type="ECO:0000313" key="13">
    <source>
        <dbReference type="Proteomes" id="UP001181355"/>
    </source>
</evidence>
<evidence type="ECO:0000256" key="10">
    <source>
        <dbReference type="SAM" id="Phobius"/>
    </source>
</evidence>
<dbReference type="EMBL" id="CP133720">
    <property type="protein sequence ID" value="WMW79526.1"/>
    <property type="molecule type" value="Genomic_DNA"/>
</dbReference>